<gene>
    <name evidence="1" type="ORF">BC938DRAFT_479740</name>
</gene>
<keyword evidence="2" id="KW-1185">Reference proteome</keyword>
<dbReference type="AlphaFoldDB" id="A0A433QXL6"/>
<dbReference type="Proteomes" id="UP000274822">
    <property type="component" value="Unassembled WGS sequence"/>
</dbReference>
<name>A0A433QXL6_9FUNG</name>
<dbReference type="EMBL" id="RBNJ01000417">
    <property type="protein sequence ID" value="RUS34549.1"/>
    <property type="molecule type" value="Genomic_DNA"/>
</dbReference>
<accession>A0A433QXL6</accession>
<evidence type="ECO:0000313" key="1">
    <source>
        <dbReference type="EMBL" id="RUS34549.1"/>
    </source>
</evidence>
<reference evidence="1 2" key="1">
    <citation type="journal article" date="2018" name="New Phytol.">
        <title>Phylogenomics of Endogonaceae and evolution of mycorrhizas within Mucoromycota.</title>
        <authorList>
            <person name="Chang Y."/>
            <person name="Desiro A."/>
            <person name="Na H."/>
            <person name="Sandor L."/>
            <person name="Lipzen A."/>
            <person name="Clum A."/>
            <person name="Barry K."/>
            <person name="Grigoriev I.V."/>
            <person name="Martin F.M."/>
            <person name="Stajich J.E."/>
            <person name="Smith M.E."/>
            <person name="Bonito G."/>
            <person name="Spatafora J.W."/>
        </authorList>
    </citation>
    <scope>NUCLEOTIDE SEQUENCE [LARGE SCALE GENOMIC DNA]</scope>
    <source>
        <strain evidence="1 2">AD002</strain>
    </source>
</reference>
<organism evidence="1 2">
    <name type="scientific">Jimgerdemannia flammicorona</name>
    <dbReference type="NCBI Taxonomy" id="994334"/>
    <lineage>
        <taxon>Eukaryota</taxon>
        <taxon>Fungi</taxon>
        <taxon>Fungi incertae sedis</taxon>
        <taxon>Mucoromycota</taxon>
        <taxon>Mucoromycotina</taxon>
        <taxon>Endogonomycetes</taxon>
        <taxon>Endogonales</taxon>
        <taxon>Endogonaceae</taxon>
        <taxon>Jimgerdemannia</taxon>
    </lineage>
</organism>
<proteinExistence type="predicted"/>
<protein>
    <submittedName>
        <fullName evidence="1">Uncharacterized protein</fullName>
    </submittedName>
</protein>
<evidence type="ECO:0000313" key="2">
    <source>
        <dbReference type="Proteomes" id="UP000274822"/>
    </source>
</evidence>
<comment type="caution">
    <text evidence="1">The sequence shown here is derived from an EMBL/GenBank/DDBJ whole genome shotgun (WGS) entry which is preliminary data.</text>
</comment>
<sequence length="176" mass="20728">MEGNTISKYWTIDINGECPNNLVIRQLERIAKKIDPPGITSPTKHNVYFTKDKLNNRMLPLWWKFPSCPTIAVYFYYSHERFDHQSDEFLMKWLPRAGGDFGIPLYVIVVRNYASFPSKRTMLERCRLSLPECKNVTYFLLNGFDDKLEDDEIQDIQQDFKQNIFSARPTNSLSIF</sequence>